<feature type="region of interest" description="Disordered" evidence="2">
    <location>
        <begin position="235"/>
        <end position="258"/>
    </location>
</feature>
<proteinExistence type="predicted"/>
<feature type="compositionally biased region" description="Basic and acidic residues" evidence="2">
    <location>
        <begin position="64"/>
        <end position="83"/>
    </location>
</feature>
<name>A0A0F9SP96_9ZZZZ</name>
<sequence length="258" mass="29835">MTRRIDELARIGAETNSDGSGNPLLKTAADFKATLEHPKYEELLQRAQAITNIEPFTERAGGFAKDRQHSETDWDGMQKEAAGRKKTQMSRKKIVKDINDNRVRYRDYRNNLAQLESERDKLECMIQSSRDGVHNTRKRMLHMGDVLQKLDLADSNYAILYDNDSQDVSYLMNKEEYNVQIGEDGELVTTPWRDYTSARWRDARDARRQEQADIDDVNDDNDDIADLELIPGIERLEDSAPRTEDQTITSYPNLRFAE</sequence>
<keyword evidence="1" id="KW-0175">Coiled coil</keyword>
<comment type="caution">
    <text evidence="3">The sequence shown here is derived from an EMBL/GenBank/DDBJ whole genome shotgun (WGS) entry which is preliminary data.</text>
</comment>
<evidence type="ECO:0000256" key="1">
    <source>
        <dbReference type="SAM" id="Coils"/>
    </source>
</evidence>
<dbReference type="AlphaFoldDB" id="A0A0F9SP96"/>
<organism evidence="3">
    <name type="scientific">marine sediment metagenome</name>
    <dbReference type="NCBI Taxonomy" id="412755"/>
    <lineage>
        <taxon>unclassified sequences</taxon>
        <taxon>metagenomes</taxon>
        <taxon>ecological metagenomes</taxon>
    </lineage>
</organism>
<evidence type="ECO:0000313" key="3">
    <source>
        <dbReference type="EMBL" id="KKN70840.1"/>
    </source>
</evidence>
<feature type="compositionally biased region" description="Basic and acidic residues" evidence="2">
    <location>
        <begin position="235"/>
        <end position="245"/>
    </location>
</feature>
<gene>
    <name evidence="3" type="ORF">LCGC14_0427320</name>
</gene>
<feature type="coiled-coil region" evidence="1">
    <location>
        <begin position="98"/>
        <end position="132"/>
    </location>
</feature>
<reference evidence="3" key="1">
    <citation type="journal article" date="2015" name="Nature">
        <title>Complex archaea that bridge the gap between prokaryotes and eukaryotes.</title>
        <authorList>
            <person name="Spang A."/>
            <person name="Saw J.H."/>
            <person name="Jorgensen S.L."/>
            <person name="Zaremba-Niedzwiedzka K."/>
            <person name="Martijn J."/>
            <person name="Lind A.E."/>
            <person name="van Eijk R."/>
            <person name="Schleper C."/>
            <person name="Guy L."/>
            <person name="Ettema T.J."/>
        </authorList>
    </citation>
    <scope>NUCLEOTIDE SEQUENCE</scope>
</reference>
<evidence type="ECO:0000256" key="2">
    <source>
        <dbReference type="SAM" id="MobiDB-lite"/>
    </source>
</evidence>
<dbReference type="EMBL" id="LAZR01000396">
    <property type="protein sequence ID" value="KKN70840.1"/>
    <property type="molecule type" value="Genomic_DNA"/>
</dbReference>
<accession>A0A0F9SP96</accession>
<feature type="region of interest" description="Disordered" evidence="2">
    <location>
        <begin position="63"/>
        <end position="91"/>
    </location>
</feature>
<protein>
    <submittedName>
        <fullName evidence="3">Uncharacterized protein</fullName>
    </submittedName>
</protein>